<protein>
    <submittedName>
        <fullName evidence="1">Uncharacterized protein</fullName>
    </submittedName>
</protein>
<sequence length="92" mass="10688">MDSTSQTMDGQNPIPIRTGLASLTLLTVQLNPMKRKSKKNMCLWRQGAKLSVHWRSYQVRIIRPKFYVGLQYQFLRKETKPAVIIYASIFIS</sequence>
<dbReference type="AlphaFoldDB" id="A0AAD4S526"/>
<gene>
    <name evidence="1" type="ORF">MKW98_008592</name>
</gene>
<comment type="caution">
    <text evidence="1">The sequence shown here is derived from an EMBL/GenBank/DDBJ whole genome shotgun (WGS) entry which is preliminary data.</text>
</comment>
<evidence type="ECO:0000313" key="1">
    <source>
        <dbReference type="EMBL" id="KAI3862752.1"/>
    </source>
</evidence>
<organism evidence="1 2">
    <name type="scientific">Papaver atlanticum</name>
    <dbReference type="NCBI Taxonomy" id="357466"/>
    <lineage>
        <taxon>Eukaryota</taxon>
        <taxon>Viridiplantae</taxon>
        <taxon>Streptophyta</taxon>
        <taxon>Embryophyta</taxon>
        <taxon>Tracheophyta</taxon>
        <taxon>Spermatophyta</taxon>
        <taxon>Magnoliopsida</taxon>
        <taxon>Ranunculales</taxon>
        <taxon>Papaveraceae</taxon>
        <taxon>Papaveroideae</taxon>
        <taxon>Papaver</taxon>
    </lineage>
</organism>
<reference evidence="1" key="1">
    <citation type="submission" date="2022-04" db="EMBL/GenBank/DDBJ databases">
        <title>A functionally conserved STORR gene fusion in Papaver species that diverged 16.8 million years ago.</title>
        <authorList>
            <person name="Catania T."/>
        </authorList>
    </citation>
    <scope>NUCLEOTIDE SEQUENCE</scope>
    <source>
        <strain evidence="1">S-188037</strain>
    </source>
</reference>
<evidence type="ECO:0000313" key="2">
    <source>
        <dbReference type="Proteomes" id="UP001202328"/>
    </source>
</evidence>
<keyword evidence="2" id="KW-1185">Reference proteome</keyword>
<name>A0AAD4S526_9MAGN</name>
<accession>A0AAD4S526</accession>
<dbReference type="Proteomes" id="UP001202328">
    <property type="component" value="Unassembled WGS sequence"/>
</dbReference>
<proteinExistence type="predicted"/>
<dbReference type="EMBL" id="JAJJMB010014087">
    <property type="protein sequence ID" value="KAI3862752.1"/>
    <property type="molecule type" value="Genomic_DNA"/>
</dbReference>